<keyword evidence="2" id="KW-1185">Reference proteome</keyword>
<organism evidence="1 2">
    <name type="scientific">Daedalea quercina L-15889</name>
    <dbReference type="NCBI Taxonomy" id="1314783"/>
    <lineage>
        <taxon>Eukaryota</taxon>
        <taxon>Fungi</taxon>
        <taxon>Dikarya</taxon>
        <taxon>Basidiomycota</taxon>
        <taxon>Agaricomycotina</taxon>
        <taxon>Agaricomycetes</taxon>
        <taxon>Polyporales</taxon>
        <taxon>Fomitopsis</taxon>
    </lineage>
</organism>
<protein>
    <submittedName>
        <fullName evidence="1">Uncharacterized protein</fullName>
    </submittedName>
</protein>
<dbReference type="AlphaFoldDB" id="A0A165TDV4"/>
<accession>A0A165TDV4</accession>
<evidence type="ECO:0000313" key="2">
    <source>
        <dbReference type="Proteomes" id="UP000076727"/>
    </source>
</evidence>
<dbReference type="EMBL" id="KV429037">
    <property type="protein sequence ID" value="KZT73295.1"/>
    <property type="molecule type" value="Genomic_DNA"/>
</dbReference>
<sequence length="79" mass="9058">MSNWDWLPRPCLTLILCEYTPADLYVVEVRLPSCWTSRPSVGPELRHSCTQGMSTSVVRPRSGKRFPEPSGAVVRFTYW</sequence>
<name>A0A165TDV4_9APHY</name>
<proteinExistence type="predicted"/>
<dbReference type="Proteomes" id="UP000076727">
    <property type="component" value="Unassembled WGS sequence"/>
</dbReference>
<evidence type="ECO:0000313" key="1">
    <source>
        <dbReference type="EMBL" id="KZT73295.1"/>
    </source>
</evidence>
<gene>
    <name evidence="1" type="ORF">DAEQUDRAFT_721892</name>
</gene>
<reference evidence="1 2" key="1">
    <citation type="journal article" date="2016" name="Mol. Biol. Evol.">
        <title>Comparative Genomics of Early-Diverging Mushroom-Forming Fungi Provides Insights into the Origins of Lignocellulose Decay Capabilities.</title>
        <authorList>
            <person name="Nagy L.G."/>
            <person name="Riley R."/>
            <person name="Tritt A."/>
            <person name="Adam C."/>
            <person name="Daum C."/>
            <person name="Floudas D."/>
            <person name="Sun H."/>
            <person name="Yadav J.S."/>
            <person name="Pangilinan J."/>
            <person name="Larsson K.H."/>
            <person name="Matsuura K."/>
            <person name="Barry K."/>
            <person name="Labutti K."/>
            <person name="Kuo R."/>
            <person name="Ohm R.A."/>
            <person name="Bhattacharya S.S."/>
            <person name="Shirouzu T."/>
            <person name="Yoshinaga Y."/>
            <person name="Martin F.M."/>
            <person name="Grigoriev I.V."/>
            <person name="Hibbett D.S."/>
        </authorList>
    </citation>
    <scope>NUCLEOTIDE SEQUENCE [LARGE SCALE GENOMIC DNA]</scope>
    <source>
        <strain evidence="1 2">L-15889</strain>
    </source>
</reference>